<dbReference type="KEGG" id="gfm:Enr17x_48570"/>
<protein>
    <submittedName>
        <fullName evidence="2">Uncharacterized protein</fullName>
    </submittedName>
</protein>
<dbReference type="AlphaFoldDB" id="A0A518II79"/>
<reference evidence="2 3" key="1">
    <citation type="submission" date="2019-03" db="EMBL/GenBank/DDBJ databases">
        <title>Deep-cultivation of Planctomycetes and their phenomic and genomic characterization uncovers novel biology.</title>
        <authorList>
            <person name="Wiegand S."/>
            <person name="Jogler M."/>
            <person name="Boedeker C."/>
            <person name="Pinto D."/>
            <person name="Vollmers J."/>
            <person name="Rivas-Marin E."/>
            <person name="Kohn T."/>
            <person name="Peeters S.H."/>
            <person name="Heuer A."/>
            <person name="Rast P."/>
            <person name="Oberbeckmann S."/>
            <person name="Bunk B."/>
            <person name="Jeske O."/>
            <person name="Meyerdierks A."/>
            <person name="Storesund J.E."/>
            <person name="Kallscheuer N."/>
            <person name="Luecker S."/>
            <person name="Lage O.M."/>
            <person name="Pohl T."/>
            <person name="Merkel B.J."/>
            <person name="Hornburger P."/>
            <person name="Mueller R.-W."/>
            <person name="Bruemmer F."/>
            <person name="Labrenz M."/>
            <person name="Spormann A.M."/>
            <person name="Op den Camp H."/>
            <person name="Overmann J."/>
            <person name="Amann R."/>
            <person name="Jetten M.S.M."/>
            <person name="Mascher T."/>
            <person name="Medema M.H."/>
            <person name="Devos D.P."/>
            <person name="Kaster A.-K."/>
            <person name="Ovreas L."/>
            <person name="Rohde M."/>
            <person name="Galperin M.Y."/>
            <person name="Jogler C."/>
        </authorList>
    </citation>
    <scope>NUCLEOTIDE SEQUENCE [LARGE SCALE GENOMIC DNA]</scope>
    <source>
        <strain evidence="2 3">Enr17</strain>
    </source>
</reference>
<dbReference type="EMBL" id="CP037452">
    <property type="protein sequence ID" value="QDV52789.1"/>
    <property type="molecule type" value="Genomic_DNA"/>
</dbReference>
<keyword evidence="3" id="KW-1185">Reference proteome</keyword>
<gene>
    <name evidence="2" type="ORF">Enr17x_48570</name>
</gene>
<evidence type="ECO:0000256" key="1">
    <source>
        <dbReference type="SAM" id="Coils"/>
    </source>
</evidence>
<dbReference type="Proteomes" id="UP000318313">
    <property type="component" value="Chromosome"/>
</dbReference>
<feature type="coiled-coil region" evidence="1">
    <location>
        <begin position="62"/>
        <end position="98"/>
    </location>
</feature>
<organism evidence="2 3">
    <name type="scientific">Gimesia fumaroli</name>
    <dbReference type="NCBI Taxonomy" id="2527976"/>
    <lineage>
        <taxon>Bacteria</taxon>
        <taxon>Pseudomonadati</taxon>
        <taxon>Planctomycetota</taxon>
        <taxon>Planctomycetia</taxon>
        <taxon>Planctomycetales</taxon>
        <taxon>Planctomycetaceae</taxon>
        <taxon>Gimesia</taxon>
    </lineage>
</organism>
<evidence type="ECO:0000313" key="2">
    <source>
        <dbReference type="EMBL" id="QDV52789.1"/>
    </source>
</evidence>
<proteinExistence type="predicted"/>
<name>A0A518II79_9PLAN</name>
<dbReference type="OrthoDB" id="9877444at2"/>
<evidence type="ECO:0000313" key="3">
    <source>
        <dbReference type="Proteomes" id="UP000318313"/>
    </source>
</evidence>
<accession>A0A518II79</accession>
<keyword evidence="1" id="KW-0175">Coiled coil</keyword>
<dbReference type="RefSeq" id="WP_145312067.1">
    <property type="nucleotide sequence ID" value="NZ_CP037452.1"/>
</dbReference>
<sequence length="168" mass="19263">MSMTPYEDDPVLNDGEVEELQIVQKNELISVDENQPVAKNKGFIDTIRSLFGMKSLYLVDRFAEAKVRIEEVEHEAKLMDAKARLLEAKGNYEMKQAEAKKIIAEANQIDSETAKKEIQQKDDQLYHMVKDYDVEEAVELLQDVIDELKYKYNANVEVIPPKSIEGPD</sequence>